<feature type="region of interest" description="Disordered" evidence="1">
    <location>
        <begin position="1"/>
        <end position="89"/>
    </location>
</feature>
<organism evidence="2">
    <name type="scientific">Prymnesium polylepis</name>
    <dbReference type="NCBI Taxonomy" id="72548"/>
    <lineage>
        <taxon>Eukaryota</taxon>
        <taxon>Haptista</taxon>
        <taxon>Haptophyta</taxon>
        <taxon>Prymnesiophyceae</taxon>
        <taxon>Prymnesiales</taxon>
        <taxon>Prymnesiaceae</taxon>
        <taxon>Prymnesium</taxon>
    </lineage>
</organism>
<protein>
    <submittedName>
        <fullName evidence="2">Uncharacterized protein</fullName>
    </submittedName>
</protein>
<name>A0A6T7Y7R2_9EUKA</name>
<dbReference type="AlphaFoldDB" id="A0A6T7Y7R2"/>
<reference evidence="2" key="1">
    <citation type="submission" date="2021-01" db="EMBL/GenBank/DDBJ databases">
        <authorList>
            <person name="Corre E."/>
            <person name="Pelletier E."/>
            <person name="Niang G."/>
            <person name="Scheremetjew M."/>
            <person name="Finn R."/>
            <person name="Kale V."/>
            <person name="Holt S."/>
            <person name="Cochrane G."/>
            <person name="Meng A."/>
            <person name="Brown T."/>
            <person name="Cohen L."/>
        </authorList>
    </citation>
    <scope>NUCLEOTIDE SEQUENCE</scope>
    <source>
        <strain evidence="2">UIO037</strain>
    </source>
</reference>
<evidence type="ECO:0000313" key="2">
    <source>
        <dbReference type="EMBL" id="CAE2205656.1"/>
    </source>
</evidence>
<sequence length="186" mass="20545">MNSDLVKTHGDLLKTSVHKHNSLDHYELARRRSRPSTARPQTAARTFGRPAAPPSRPAVRRPQSAAARLPSVNAKSQMQAAIDGETGPPMTGVTTYPYARFQTPYLNDFRAVIANTVTHPFMATTAFNAASSPHDLLSGTAFDEGKLGREQKWKTEYSRAFIEKSYVQAVRAHSNGLRSEEMMFVG</sequence>
<feature type="compositionally biased region" description="Basic and acidic residues" evidence="1">
    <location>
        <begin position="21"/>
        <end position="30"/>
    </location>
</feature>
<proteinExistence type="predicted"/>
<dbReference type="EMBL" id="HBKO01011996">
    <property type="protein sequence ID" value="CAE2205656.1"/>
    <property type="molecule type" value="Transcribed_RNA"/>
</dbReference>
<gene>
    <name evidence="2" type="ORF">CPOL0286_LOCUS5350</name>
</gene>
<accession>A0A6T7Y7R2</accession>
<evidence type="ECO:0000256" key="1">
    <source>
        <dbReference type="SAM" id="MobiDB-lite"/>
    </source>
</evidence>
<feature type="compositionally biased region" description="Basic and acidic residues" evidence="1">
    <location>
        <begin position="1"/>
        <end position="12"/>
    </location>
</feature>